<feature type="transmembrane region" description="Helical" evidence="1">
    <location>
        <begin position="661"/>
        <end position="678"/>
    </location>
</feature>
<feature type="transmembrane region" description="Helical" evidence="1">
    <location>
        <begin position="358"/>
        <end position="377"/>
    </location>
</feature>
<dbReference type="InterPro" id="IPR036444">
    <property type="entry name" value="PLipase_A2_dom_sf"/>
</dbReference>
<reference evidence="2 3" key="1">
    <citation type="submission" date="2023-06" db="EMBL/GenBank/DDBJ databases">
        <authorList>
            <person name="Oyuntsetseg B."/>
            <person name="Kim S.B."/>
        </authorList>
    </citation>
    <scope>NUCLEOTIDE SEQUENCE [LARGE SCALE GENOMIC DNA]</scope>
    <source>
        <strain evidence="2 3">2-2</strain>
    </source>
</reference>
<feature type="transmembrane region" description="Helical" evidence="1">
    <location>
        <begin position="593"/>
        <end position="616"/>
    </location>
</feature>
<feature type="transmembrane region" description="Helical" evidence="1">
    <location>
        <begin position="519"/>
        <end position="538"/>
    </location>
</feature>
<keyword evidence="3" id="KW-1185">Reference proteome</keyword>
<dbReference type="EC" id="3.1.1.4" evidence="2"/>
<feature type="transmembrane region" description="Helical" evidence="1">
    <location>
        <begin position="684"/>
        <end position="707"/>
    </location>
</feature>
<keyword evidence="1" id="KW-1133">Transmembrane helix</keyword>
<accession>A0ABY8Y0U9</accession>
<evidence type="ECO:0000313" key="2">
    <source>
        <dbReference type="EMBL" id="WIV61487.1"/>
    </source>
</evidence>
<dbReference type="Proteomes" id="UP001227101">
    <property type="component" value="Chromosome"/>
</dbReference>
<name>A0ABY8Y0U9_9PSEU</name>
<feature type="transmembrane region" description="Helical" evidence="1">
    <location>
        <begin position="476"/>
        <end position="498"/>
    </location>
</feature>
<keyword evidence="1" id="KW-0472">Membrane</keyword>
<evidence type="ECO:0000313" key="3">
    <source>
        <dbReference type="Proteomes" id="UP001227101"/>
    </source>
</evidence>
<gene>
    <name evidence="2" type="ORF">QP939_24210</name>
</gene>
<feature type="transmembrane region" description="Helical" evidence="1">
    <location>
        <begin position="320"/>
        <end position="338"/>
    </location>
</feature>
<protein>
    <submittedName>
        <fullName evidence="2">Phospholipase A2</fullName>
        <ecNumber evidence="2">3.1.1.4</ecNumber>
    </submittedName>
</protein>
<organism evidence="2 3">
    <name type="scientific">Amycolatopsis nalaikhensis</name>
    <dbReference type="NCBI Taxonomy" id="715472"/>
    <lineage>
        <taxon>Bacteria</taxon>
        <taxon>Bacillati</taxon>
        <taxon>Actinomycetota</taxon>
        <taxon>Actinomycetes</taxon>
        <taxon>Pseudonocardiales</taxon>
        <taxon>Pseudonocardiaceae</taxon>
        <taxon>Amycolatopsis</taxon>
    </lineage>
</organism>
<sequence length="717" mass="74957">MPAPTAPPRLRRPWSTSGWLLLVLLVVFAFGLIASRPPAPPDQGPPTGDVLAAQNAVDALVHPGPHPDALARLPKDFTALSGVTPGALPARDGTVRAVHVDGGCSTPWGDDNTKWDYAVPCKSHDLGYDLLRYADRKGHPLGPEVRAALDHRLSTDMHHACDLNPMNSAFTCRIVASLYSAGLVVNSWHQRWGPPVGDPIGPMVAGVLVIACLLVFRLRGWLRARREPRVPAPAAVATEVSRWALLGAGGVVLLLLGESVTALAHWAGAPEPALWPLTWLAQLTPLIFFAGGHLNAAGWRAEQDAGGGYRHYLAERSSPLLRPALIFAVVALLTPLALELLGIPAGTTATVMRIALHPLWLLGVYLLTIVCAPALLALHRRAPVLAAAGLLALVVAGEATASWSGSPLPRYAATFALALLAQQLAFAHADGVRASRRLLGFAVAIGVAGLAVASVLRDGPPVLLGSPGAPAAFSAPPWGVLLLGLAQLGLLGLLARPLGRLGDRRTVAVACRFVLRAPMSLYLAFLAAMLLLVAVVYLPGRIADGLSWLIQPRTLVAVGLLAVPATLVFWWFERHSHHATRPRAAELPGRRAVFLTRAAAGLGIGYATLGVFGFALTRFGGVAADADLLGLRLDPIQSLVHLLLGVFLLHTIRLGAGAATGTWLATALACAPSLLFAADGGRPGLLGVTLHAVTAAFALLAAAGTLLPRGRPANATP</sequence>
<keyword evidence="1" id="KW-0812">Transmembrane</keyword>
<dbReference type="EMBL" id="CP127173">
    <property type="protein sequence ID" value="WIV61487.1"/>
    <property type="molecule type" value="Genomic_DNA"/>
</dbReference>
<feature type="transmembrane region" description="Helical" evidence="1">
    <location>
        <begin position="243"/>
        <end position="267"/>
    </location>
</feature>
<dbReference type="SUPFAM" id="SSF48619">
    <property type="entry name" value="Phospholipase A2, PLA2"/>
    <property type="match status" value="1"/>
</dbReference>
<feature type="transmembrane region" description="Helical" evidence="1">
    <location>
        <begin position="200"/>
        <end position="222"/>
    </location>
</feature>
<keyword evidence="2" id="KW-0378">Hydrolase</keyword>
<proteinExistence type="predicted"/>
<feature type="transmembrane region" description="Helical" evidence="1">
    <location>
        <begin position="16"/>
        <end position="34"/>
    </location>
</feature>
<dbReference type="GO" id="GO:0004623">
    <property type="term" value="F:phospholipase A2 activity"/>
    <property type="evidence" value="ECO:0007669"/>
    <property type="project" value="UniProtKB-EC"/>
</dbReference>
<dbReference type="RefSeq" id="WP_285459098.1">
    <property type="nucleotide sequence ID" value="NZ_CP127173.1"/>
</dbReference>
<dbReference type="Gene3D" id="1.20.90.10">
    <property type="entry name" value="Phospholipase A2 domain"/>
    <property type="match status" value="1"/>
</dbReference>
<feature type="transmembrane region" description="Helical" evidence="1">
    <location>
        <begin position="279"/>
        <end position="299"/>
    </location>
</feature>
<feature type="transmembrane region" description="Helical" evidence="1">
    <location>
        <begin position="438"/>
        <end position="456"/>
    </location>
</feature>
<evidence type="ECO:0000256" key="1">
    <source>
        <dbReference type="SAM" id="Phobius"/>
    </source>
</evidence>
<feature type="transmembrane region" description="Helical" evidence="1">
    <location>
        <begin position="550"/>
        <end position="572"/>
    </location>
</feature>